<sequence length="375" mass="42659">MFQSLDLFGLSCLFLTVTCQEGNISQPQNVSLVWVGDFKVRLSWARPQNLRENCKYKVGELHRGEEATISTPSWEGRVPMDRGFLQVSVRTVCDRQTSPPVFKNLTYPELVKNLECNIHTSKHTRCSWIPVSGHSPSFFYELEDGGGVNEENFRLRACPLSTHDGRTGCNLTAHNYYKIHILINETRDNETYINIFSLDFQVKPPALHWTVTNAGDEFIINWTPPDIRGGKFIINYTECSENKKIDVTEGTSYNLSRVPHCGYNMKIKAESELHKWETPWSIPYEFDADTNPNVLLAAAIVIPLLIVILAALLLVCWRKNKNIIFPKVPKPRDLLSDISDNNNKTSVSNLYVPAEEEENCKITLVVDPQNNKPDS</sequence>
<organism evidence="1 2">
    <name type="scientific">Larimichthys crocea</name>
    <name type="common">Large yellow croaker</name>
    <name type="synonym">Pseudosciaena crocea</name>
    <dbReference type="NCBI Taxonomy" id="215358"/>
    <lineage>
        <taxon>Eukaryota</taxon>
        <taxon>Metazoa</taxon>
        <taxon>Chordata</taxon>
        <taxon>Craniata</taxon>
        <taxon>Vertebrata</taxon>
        <taxon>Euteleostomi</taxon>
        <taxon>Actinopterygii</taxon>
        <taxon>Neopterygii</taxon>
        <taxon>Teleostei</taxon>
        <taxon>Neoteleostei</taxon>
        <taxon>Acanthomorphata</taxon>
        <taxon>Eupercaria</taxon>
        <taxon>Sciaenidae</taxon>
        <taxon>Larimichthys</taxon>
    </lineage>
</organism>
<dbReference type="Proteomes" id="UP000793456">
    <property type="component" value="Chromosome XXIV"/>
</dbReference>
<reference evidence="1" key="1">
    <citation type="submission" date="2018-11" db="EMBL/GenBank/DDBJ databases">
        <title>The sequence and de novo assembly of Larimichthys crocea genome using PacBio and Hi-C technologies.</title>
        <authorList>
            <person name="Xu P."/>
            <person name="Chen B."/>
            <person name="Zhou Z."/>
            <person name="Ke Q."/>
            <person name="Wu Y."/>
            <person name="Bai H."/>
            <person name="Pu F."/>
        </authorList>
    </citation>
    <scope>NUCLEOTIDE SEQUENCE</scope>
    <source>
        <tissue evidence="1">Muscle</tissue>
    </source>
</reference>
<name>A0ACD3Q6R5_LARCR</name>
<accession>A0ACD3Q6R5</accession>
<evidence type="ECO:0000313" key="1">
    <source>
        <dbReference type="EMBL" id="TMS02228.1"/>
    </source>
</evidence>
<protein>
    <submittedName>
        <fullName evidence="1">Uncharacterized protein</fullName>
    </submittedName>
</protein>
<dbReference type="EMBL" id="CM011697">
    <property type="protein sequence ID" value="TMS02228.1"/>
    <property type="molecule type" value="Genomic_DNA"/>
</dbReference>
<gene>
    <name evidence="1" type="ORF">E3U43_007768</name>
</gene>
<comment type="caution">
    <text evidence="1">The sequence shown here is derived from an EMBL/GenBank/DDBJ whole genome shotgun (WGS) entry which is preliminary data.</text>
</comment>
<proteinExistence type="predicted"/>
<evidence type="ECO:0000313" key="2">
    <source>
        <dbReference type="Proteomes" id="UP000793456"/>
    </source>
</evidence>
<keyword evidence="2" id="KW-1185">Reference proteome</keyword>